<keyword evidence="2" id="KW-1185">Reference proteome</keyword>
<accession>A0ABP3RJD9</accession>
<gene>
    <name evidence="1" type="ORF">GCM10010394_42750</name>
</gene>
<dbReference type="Gene3D" id="3.40.1660.10">
    <property type="entry name" value="EreA-like (biosynthetic domain)"/>
    <property type="match status" value="1"/>
</dbReference>
<dbReference type="InterPro" id="IPR052036">
    <property type="entry name" value="Hydrolase/PRTase-associated"/>
</dbReference>
<dbReference type="InterPro" id="IPR014622">
    <property type="entry name" value="UCP036794_erythomycin"/>
</dbReference>
<evidence type="ECO:0008006" key="3">
    <source>
        <dbReference type="Google" id="ProtNLM"/>
    </source>
</evidence>
<dbReference type="EMBL" id="BAAACA010000026">
    <property type="protein sequence ID" value="GAA0608312.1"/>
    <property type="molecule type" value="Genomic_DNA"/>
</dbReference>
<name>A0ABP3RJD9_9ACTN</name>
<dbReference type="Proteomes" id="UP001500668">
    <property type="component" value="Unassembled WGS sequence"/>
</dbReference>
<reference evidence="2" key="1">
    <citation type="journal article" date="2019" name="Int. J. Syst. Evol. Microbiol.">
        <title>The Global Catalogue of Microorganisms (GCM) 10K type strain sequencing project: providing services to taxonomists for standard genome sequencing and annotation.</title>
        <authorList>
            <consortium name="The Broad Institute Genomics Platform"/>
            <consortium name="The Broad Institute Genome Sequencing Center for Infectious Disease"/>
            <person name="Wu L."/>
            <person name="Ma J."/>
        </authorList>
    </citation>
    <scope>NUCLEOTIDE SEQUENCE [LARGE SCALE GENOMIC DNA]</scope>
    <source>
        <strain evidence="2">JCM 5067</strain>
    </source>
</reference>
<dbReference type="Gene3D" id="3.30.1870.10">
    <property type="entry name" value="EreA-like, domain 2"/>
    <property type="match status" value="1"/>
</dbReference>
<dbReference type="Gene3D" id="1.20.1440.30">
    <property type="entry name" value="Biosynthetic Protein domain"/>
    <property type="match status" value="1"/>
</dbReference>
<dbReference type="SUPFAM" id="SSF159501">
    <property type="entry name" value="EreA/ChaN-like"/>
    <property type="match status" value="1"/>
</dbReference>
<dbReference type="RefSeq" id="WP_344075409.1">
    <property type="nucleotide sequence ID" value="NZ_BAAACA010000026.1"/>
</dbReference>
<proteinExistence type="predicted"/>
<dbReference type="PANTHER" id="PTHR31299">
    <property type="entry name" value="ESTERASE, PUTATIVE (AFU_ORTHOLOGUE AFUA_1G05850)-RELATED"/>
    <property type="match status" value="1"/>
</dbReference>
<comment type="caution">
    <text evidence="1">The sequence shown here is derived from an EMBL/GenBank/DDBJ whole genome shotgun (WGS) entry which is preliminary data.</text>
</comment>
<evidence type="ECO:0000313" key="2">
    <source>
        <dbReference type="Proteomes" id="UP001500668"/>
    </source>
</evidence>
<dbReference type="CDD" id="cd14728">
    <property type="entry name" value="Ere-like"/>
    <property type="match status" value="1"/>
</dbReference>
<organism evidence="1 2">
    <name type="scientific">Streptomyces crystallinus</name>
    <dbReference type="NCBI Taxonomy" id="68191"/>
    <lineage>
        <taxon>Bacteria</taxon>
        <taxon>Bacillati</taxon>
        <taxon>Actinomycetota</taxon>
        <taxon>Actinomycetes</taxon>
        <taxon>Kitasatosporales</taxon>
        <taxon>Streptomycetaceae</taxon>
        <taxon>Streptomyces</taxon>
    </lineage>
</organism>
<evidence type="ECO:0000313" key="1">
    <source>
        <dbReference type="EMBL" id="GAA0608312.1"/>
    </source>
</evidence>
<dbReference type="InterPro" id="IPR007815">
    <property type="entry name" value="Emycin_Estase"/>
</dbReference>
<dbReference type="Pfam" id="PF05139">
    <property type="entry name" value="Erythro_esteras"/>
    <property type="match status" value="1"/>
</dbReference>
<dbReference type="PANTHER" id="PTHR31299:SF0">
    <property type="entry name" value="ESTERASE, PUTATIVE (AFU_ORTHOLOGUE AFUA_1G05850)-RELATED"/>
    <property type="match status" value="1"/>
</dbReference>
<sequence length="441" mass="50142">MHLFHDTHHRLRQSLLLLLGLTLGVFTAAAPGARAAEPHSPERQLARSAQPLDDLRPLGRMVGSADIVGLGEATHNSHEFFATKRRVFQYLVENKGFTTFALETAWSSGMRVNAYVLRGEGDPERIVREEFQSSYAMWETHEYLDLIRWMRAYNLHHVRKVQFMGDDMGYAGPELFDEVGAYTAKHYPALLPRLTALYRGARPTAGVGATMEAMLKRPLAERRRQADELRQAYDLLRGQRPGPDRSEHAWILQYARTLAQTGAMWSFDFFDPDQLKESRRYRDRVMAENTVWWQRQTGHKVLLSAHNGHVAYAPTLSAEYPKAQGAYIRDAVGAAYMNIGFTFGQGSFNAMDLNDPAEPIREFTVGPLGPGSNEEVLERVSPRDYYLDLRRVARPAKDWLGVFRPTRSIGNSWPQDDEQVRLGPSFDVLVHLHRVTAAHRL</sequence>
<dbReference type="PIRSF" id="PIRSF036794">
    <property type="entry name" value="UCP_erythr_ester"/>
    <property type="match status" value="1"/>
</dbReference>
<protein>
    <recommendedName>
        <fullName evidence="3">Erythromycin esterase</fullName>
    </recommendedName>
</protein>